<reference evidence="2 3" key="1">
    <citation type="submission" date="2020-03" db="EMBL/GenBank/DDBJ databases">
        <title>Draft Genome Sequence of Cudoniella acicularis.</title>
        <authorList>
            <person name="Buettner E."/>
            <person name="Kellner H."/>
        </authorList>
    </citation>
    <scope>NUCLEOTIDE SEQUENCE [LARGE SCALE GENOMIC DNA]</scope>
    <source>
        <strain evidence="2 3">DSM 108380</strain>
    </source>
</reference>
<dbReference type="OrthoDB" id="3538683at2759"/>
<dbReference type="AlphaFoldDB" id="A0A8H4RKW3"/>
<proteinExistence type="predicted"/>
<protein>
    <submittedName>
        <fullName evidence="2">Uncharacterized protein</fullName>
    </submittedName>
</protein>
<dbReference type="PANTHER" id="PTHR42085:SF1">
    <property type="entry name" value="F-BOX DOMAIN-CONTAINING PROTEIN"/>
    <property type="match status" value="1"/>
</dbReference>
<keyword evidence="3" id="KW-1185">Reference proteome</keyword>
<dbReference type="InterPro" id="IPR038883">
    <property type="entry name" value="AN11006-like"/>
</dbReference>
<organism evidence="2 3">
    <name type="scientific">Cudoniella acicularis</name>
    <dbReference type="NCBI Taxonomy" id="354080"/>
    <lineage>
        <taxon>Eukaryota</taxon>
        <taxon>Fungi</taxon>
        <taxon>Dikarya</taxon>
        <taxon>Ascomycota</taxon>
        <taxon>Pezizomycotina</taxon>
        <taxon>Leotiomycetes</taxon>
        <taxon>Helotiales</taxon>
        <taxon>Tricladiaceae</taxon>
        <taxon>Cudoniella</taxon>
    </lineage>
</organism>
<comment type="caution">
    <text evidence="2">The sequence shown here is derived from an EMBL/GenBank/DDBJ whole genome shotgun (WGS) entry which is preliminary data.</text>
</comment>
<gene>
    <name evidence="2" type="ORF">G7Y89_g7205</name>
</gene>
<evidence type="ECO:0000256" key="1">
    <source>
        <dbReference type="SAM" id="MobiDB-lite"/>
    </source>
</evidence>
<evidence type="ECO:0000313" key="3">
    <source>
        <dbReference type="Proteomes" id="UP000566819"/>
    </source>
</evidence>
<dbReference type="PANTHER" id="PTHR42085">
    <property type="entry name" value="F-BOX DOMAIN-CONTAINING PROTEIN"/>
    <property type="match status" value="1"/>
</dbReference>
<feature type="compositionally biased region" description="Basic and acidic residues" evidence="1">
    <location>
        <begin position="252"/>
        <end position="261"/>
    </location>
</feature>
<dbReference type="EMBL" id="JAAMPI010000495">
    <property type="protein sequence ID" value="KAF4630933.1"/>
    <property type="molecule type" value="Genomic_DNA"/>
</dbReference>
<name>A0A8H4RKW3_9HELO</name>
<evidence type="ECO:0000313" key="2">
    <source>
        <dbReference type="EMBL" id="KAF4630933.1"/>
    </source>
</evidence>
<sequence>MAQEISAKDSTTITKVRPESPSLPGIPLEIRLQIYDYIFHVDSFKCGPMGIMGCHCGEELSRTNRQIYAECRPLYYNRARFVLRDPTKCIKFLDSIGQNIEHLRDLGLRLKNNYSDSALLRNVFERFPLGSNLRHLQLNIYSNEGFGREDHVGVSPPLYWPMNREDSSAVAYDLRYRPASHPLAKLRSLHSLTVTGIPGLSEIEESIYRLSLSIDERGRKERNTVFTSNSVAPCTAWFYRIYRKNLDSNFHRGGKNTREKVGVSSNRADTG</sequence>
<dbReference type="Proteomes" id="UP000566819">
    <property type="component" value="Unassembled WGS sequence"/>
</dbReference>
<accession>A0A8H4RKW3</accession>
<feature type="region of interest" description="Disordered" evidence="1">
    <location>
        <begin position="252"/>
        <end position="271"/>
    </location>
</feature>